<organism evidence="9 10">
    <name type="scientific">Colletotrichum higginsianum (strain IMI 349063)</name>
    <name type="common">Crucifer anthracnose fungus</name>
    <dbReference type="NCBI Taxonomy" id="759273"/>
    <lineage>
        <taxon>Eukaryota</taxon>
        <taxon>Fungi</taxon>
        <taxon>Dikarya</taxon>
        <taxon>Ascomycota</taxon>
        <taxon>Pezizomycotina</taxon>
        <taxon>Sordariomycetes</taxon>
        <taxon>Hypocreomycetidae</taxon>
        <taxon>Glomerellales</taxon>
        <taxon>Glomerellaceae</taxon>
        <taxon>Colletotrichum</taxon>
        <taxon>Colletotrichum destructivum species complex</taxon>
    </lineage>
</organism>
<dbReference type="GO" id="GO:0000053">
    <property type="term" value="P:argininosuccinate metabolic process"/>
    <property type="evidence" value="ECO:0007669"/>
    <property type="project" value="TreeGrafter"/>
</dbReference>
<dbReference type="KEGG" id="chig:CH63R_09289"/>
<dbReference type="SUPFAM" id="SSF69864">
    <property type="entry name" value="Argininosuccinate synthetase, C-terminal domain"/>
    <property type="match status" value="1"/>
</dbReference>
<comment type="caution">
    <text evidence="9">The sequence shown here is derived from an EMBL/GenBank/DDBJ whole genome shotgun (WGS) entry which is preliminary data.</text>
</comment>
<name>A0A1B7Y781_COLHI</name>
<dbReference type="VEuPathDB" id="FungiDB:CH63R_09289"/>
<dbReference type="GO" id="GO:0004055">
    <property type="term" value="F:argininosuccinate synthase activity"/>
    <property type="evidence" value="ECO:0007669"/>
    <property type="project" value="UniProtKB-EC"/>
</dbReference>
<reference evidence="10" key="1">
    <citation type="journal article" date="2017" name="BMC Genomics">
        <title>Gapless genome assembly of Colletotrichum higginsianum reveals chromosome structure and association of transposable elements with secondary metabolite gene clusters.</title>
        <authorList>
            <person name="Dallery J.-F."/>
            <person name="Lapalu N."/>
            <person name="Zampounis A."/>
            <person name="Pigne S."/>
            <person name="Luyten I."/>
            <person name="Amselem J."/>
            <person name="Wittenberg A.H.J."/>
            <person name="Zhou S."/>
            <person name="de Queiroz M.V."/>
            <person name="Robin G.P."/>
            <person name="Auger A."/>
            <person name="Hainaut M."/>
            <person name="Henrissat B."/>
            <person name="Kim K.-T."/>
            <person name="Lee Y.-H."/>
            <person name="Lespinet O."/>
            <person name="Schwartz D.C."/>
            <person name="Thon M.R."/>
            <person name="O'Connell R.J."/>
        </authorList>
    </citation>
    <scope>NUCLEOTIDE SEQUENCE [LARGE SCALE GENOMIC DNA]</scope>
    <source>
        <strain evidence="10">IMI 349063</strain>
    </source>
</reference>
<evidence type="ECO:0000256" key="1">
    <source>
        <dbReference type="ARBA" id="ARBA00004967"/>
    </source>
</evidence>
<keyword evidence="5" id="KW-0028">Amino-acid biosynthesis</keyword>
<dbReference type="InterPro" id="IPR001518">
    <property type="entry name" value="Arginosuc_synth"/>
</dbReference>
<keyword evidence="3" id="KW-0055">Arginine biosynthesis</keyword>
<dbReference type="GO" id="GO:0005524">
    <property type="term" value="F:ATP binding"/>
    <property type="evidence" value="ECO:0007669"/>
    <property type="project" value="UniProtKB-KW"/>
</dbReference>
<feature type="domain" description="Arginosuccinate synthase C-terminal" evidence="8">
    <location>
        <begin position="1"/>
        <end position="49"/>
    </location>
</feature>
<evidence type="ECO:0000313" key="9">
    <source>
        <dbReference type="EMBL" id="OBR07768.1"/>
    </source>
</evidence>
<dbReference type="GeneID" id="28868370"/>
<dbReference type="EC" id="6.3.4.5" evidence="2"/>
<dbReference type="GO" id="GO:0006526">
    <property type="term" value="P:L-arginine biosynthetic process"/>
    <property type="evidence" value="ECO:0007669"/>
    <property type="project" value="UniProtKB-UniPathway"/>
</dbReference>
<evidence type="ECO:0000256" key="6">
    <source>
        <dbReference type="ARBA" id="ARBA00022741"/>
    </source>
</evidence>
<comment type="pathway">
    <text evidence="1">Amino-acid biosynthesis; L-arginine biosynthesis; L-arginine from L-ornithine and carbamoyl phosphate: step 2/3.</text>
</comment>
<proteinExistence type="predicted"/>
<evidence type="ECO:0000256" key="3">
    <source>
        <dbReference type="ARBA" id="ARBA00022571"/>
    </source>
</evidence>
<evidence type="ECO:0000313" key="10">
    <source>
        <dbReference type="Proteomes" id="UP000092177"/>
    </source>
</evidence>
<gene>
    <name evidence="9" type="ORF">CH63R_09289</name>
</gene>
<keyword evidence="7" id="KW-0067">ATP-binding</keyword>
<accession>A0A1B7Y781</accession>
<keyword evidence="10" id="KW-1185">Reference proteome</keyword>
<dbReference type="UniPathway" id="UPA00068">
    <property type="reaction ID" value="UER00113"/>
</dbReference>
<evidence type="ECO:0000256" key="2">
    <source>
        <dbReference type="ARBA" id="ARBA00012286"/>
    </source>
</evidence>
<dbReference type="Proteomes" id="UP000092177">
    <property type="component" value="Chromosome 6"/>
</dbReference>
<feature type="domain" description="Arginosuccinate synthase C-terminal" evidence="8">
    <location>
        <begin position="80"/>
        <end position="145"/>
    </location>
</feature>
<keyword evidence="6" id="KW-0547">Nucleotide-binding</keyword>
<dbReference type="RefSeq" id="XP_018156286.1">
    <property type="nucleotide sequence ID" value="XM_018304263.1"/>
</dbReference>
<evidence type="ECO:0000259" key="8">
    <source>
        <dbReference type="Pfam" id="PF20979"/>
    </source>
</evidence>
<dbReference type="AlphaFoldDB" id="A0A1B7Y781"/>
<dbReference type="PANTHER" id="PTHR11587:SF2">
    <property type="entry name" value="ARGININOSUCCINATE SYNTHASE"/>
    <property type="match status" value="1"/>
</dbReference>
<dbReference type="EMBL" id="LTAN01000006">
    <property type="protein sequence ID" value="OBR07768.1"/>
    <property type="molecule type" value="Genomic_DNA"/>
</dbReference>
<dbReference type="Gene3D" id="3.90.1260.10">
    <property type="entry name" value="Argininosuccinate synthetase, chain A, domain 2"/>
    <property type="match status" value="2"/>
</dbReference>
<dbReference type="GO" id="GO:0000050">
    <property type="term" value="P:urea cycle"/>
    <property type="evidence" value="ECO:0007669"/>
    <property type="project" value="TreeGrafter"/>
</dbReference>
<dbReference type="PANTHER" id="PTHR11587">
    <property type="entry name" value="ARGININOSUCCINATE SYNTHASE"/>
    <property type="match status" value="1"/>
</dbReference>
<evidence type="ECO:0000256" key="5">
    <source>
        <dbReference type="ARBA" id="ARBA00022605"/>
    </source>
</evidence>
<keyword evidence="4" id="KW-0436">Ligase</keyword>
<evidence type="ECO:0000256" key="4">
    <source>
        <dbReference type="ARBA" id="ARBA00022598"/>
    </source>
</evidence>
<dbReference type="GO" id="GO:0005737">
    <property type="term" value="C:cytoplasm"/>
    <property type="evidence" value="ECO:0007669"/>
    <property type="project" value="TreeGrafter"/>
</dbReference>
<dbReference type="InterPro" id="IPR024074">
    <property type="entry name" value="AS_cat/multimer_dom_body"/>
</dbReference>
<evidence type="ECO:0000256" key="7">
    <source>
        <dbReference type="ARBA" id="ARBA00022840"/>
    </source>
</evidence>
<protein>
    <recommendedName>
        <fullName evidence="2">argininosuccinate synthase</fullName>
        <ecNumber evidence="2">6.3.4.5</ecNumber>
    </recommendedName>
</protein>
<dbReference type="Pfam" id="PF20979">
    <property type="entry name" value="Arginosuc_syn_C"/>
    <property type="match status" value="2"/>
</dbReference>
<sequence>MDDNFTHCSYEAGMLEDMWANTVSPLKAPDAPLDITIHFEKGLPVKVITPEQTSFDEPTSTSRVLFWMLEFASFLILETASLDHAQQRVNDEIRLHLYKGSVYVLGRISEEKLNSEEDASMDSLTNFDSSETSGFITIYALRLKKASTYRYGAQQTEAGIKF</sequence>
<dbReference type="InterPro" id="IPR048268">
    <property type="entry name" value="Arginosuc_syn_C"/>
</dbReference>